<evidence type="ECO:0000313" key="2">
    <source>
        <dbReference type="Proteomes" id="UP000663866"/>
    </source>
</evidence>
<gene>
    <name evidence="1" type="ORF">OVN521_LOCUS50667</name>
</gene>
<evidence type="ECO:0000313" key="1">
    <source>
        <dbReference type="EMBL" id="CAF4766126.1"/>
    </source>
</evidence>
<dbReference type="AlphaFoldDB" id="A0A821MA77"/>
<keyword evidence="2" id="KW-1185">Reference proteome</keyword>
<organism evidence="1 2">
    <name type="scientific">Rotaria magnacalcarata</name>
    <dbReference type="NCBI Taxonomy" id="392030"/>
    <lineage>
        <taxon>Eukaryota</taxon>
        <taxon>Metazoa</taxon>
        <taxon>Spiralia</taxon>
        <taxon>Gnathifera</taxon>
        <taxon>Rotifera</taxon>
        <taxon>Eurotatoria</taxon>
        <taxon>Bdelloidea</taxon>
        <taxon>Philodinida</taxon>
        <taxon>Philodinidae</taxon>
        <taxon>Rotaria</taxon>
    </lineage>
</organism>
<accession>A0A821MA77</accession>
<feature type="non-terminal residue" evidence="1">
    <location>
        <position position="1"/>
    </location>
</feature>
<reference evidence="1" key="1">
    <citation type="submission" date="2021-02" db="EMBL/GenBank/DDBJ databases">
        <authorList>
            <person name="Nowell W R."/>
        </authorList>
    </citation>
    <scope>NUCLEOTIDE SEQUENCE</scope>
</reference>
<sequence length="58" mass="6931">QLVDDENLQMTFVSIPYFFHNTDLKHSSTHLDTYTSITKAFIDYLEKTYKKMRHRSSS</sequence>
<dbReference type="EMBL" id="CAJOBG010117749">
    <property type="protein sequence ID" value="CAF4766126.1"/>
    <property type="molecule type" value="Genomic_DNA"/>
</dbReference>
<comment type="caution">
    <text evidence="1">The sequence shown here is derived from an EMBL/GenBank/DDBJ whole genome shotgun (WGS) entry which is preliminary data.</text>
</comment>
<dbReference type="Proteomes" id="UP000663866">
    <property type="component" value="Unassembled WGS sequence"/>
</dbReference>
<proteinExistence type="predicted"/>
<name>A0A821MA77_9BILA</name>
<protein>
    <submittedName>
        <fullName evidence="1">Uncharacterized protein</fullName>
    </submittedName>
</protein>